<dbReference type="PROSITE" id="PS50889">
    <property type="entry name" value="S4"/>
    <property type="match status" value="1"/>
</dbReference>
<dbReference type="Pfam" id="PF01728">
    <property type="entry name" value="FtsJ"/>
    <property type="match status" value="1"/>
</dbReference>
<dbReference type="GO" id="GO:0008168">
    <property type="term" value="F:methyltransferase activity"/>
    <property type="evidence" value="ECO:0007669"/>
    <property type="project" value="UniProtKB-KW"/>
</dbReference>
<dbReference type="InterPro" id="IPR029063">
    <property type="entry name" value="SAM-dependent_MTases_sf"/>
</dbReference>
<protein>
    <submittedName>
        <fullName evidence="5">TlyA family RNA methyltransferase</fullName>
    </submittedName>
</protein>
<dbReference type="RefSeq" id="WP_022374337.1">
    <property type="nucleotide sequence ID" value="NZ_JAOQJG010000003.1"/>
</dbReference>
<keyword evidence="5" id="KW-0808">Transferase</keyword>
<comment type="similarity">
    <text evidence="2">Belongs to the TlyA family.</text>
</comment>
<feature type="domain" description="RNA-binding S4" evidence="4">
    <location>
        <begin position="4"/>
        <end position="69"/>
    </location>
</feature>
<dbReference type="SMART" id="SM00363">
    <property type="entry name" value="S4"/>
    <property type="match status" value="1"/>
</dbReference>
<keyword evidence="5" id="KW-0489">Methyltransferase</keyword>
<proteinExistence type="inferred from homology"/>
<reference evidence="5 6" key="1">
    <citation type="submission" date="2024-04" db="EMBL/GenBank/DDBJ databases">
        <title>Human intestinal bacterial collection.</title>
        <authorList>
            <person name="Pauvert C."/>
            <person name="Hitch T.C.A."/>
            <person name="Clavel T."/>
        </authorList>
    </citation>
    <scope>NUCLEOTIDE SEQUENCE [LARGE SCALE GENOMIC DNA]</scope>
    <source>
        <strain evidence="5 6">CLA-AA-H249</strain>
    </source>
</reference>
<dbReference type="Gene3D" id="3.10.290.10">
    <property type="entry name" value="RNA-binding S4 domain"/>
    <property type="match status" value="1"/>
</dbReference>
<evidence type="ECO:0000256" key="2">
    <source>
        <dbReference type="ARBA" id="ARBA00029460"/>
    </source>
</evidence>
<dbReference type="PIRSF" id="PIRSF005578">
    <property type="entry name" value="TlyA"/>
    <property type="match status" value="1"/>
</dbReference>
<dbReference type="GO" id="GO:0032259">
    <property type="term" value="P:methylation"/>
    <property type="evidence" value="ECO:0007669"/>
    <property type="project" value="UniProtKB-KW"/>
</dbReference>
<dbReference type="CDD" id="cd00165">
    <property type="entry name" value="S4"/>
    <property type="match status" value="1"/>
</dbReference>
<dbReference type="InterPro" id="IPR036986">
    <property type="entry name" value="S4_RNA-bd_sf"/>
</dbReference>
<dbReference type="InterPro" id="IPR002877">
    <property type="entry name" value="RNA_MeTrfase_FtsJ_dom"/>
</dbReference>
<evidence type="ECO:0000313" key="5">
    <source>
        <dbReference type="EMBL" id="MEQ2710369.1"/>
    </source>
</evidence>
<gene>
    <name evidence="5" type="ORF">AAAU51_04165</name>
</gene>
<comment type="caution">
    <text evidence="5">The sequence shown here is derived from an EMBL/GenBank/DDBJ whole genome shotgun (WGS) entry which is preliminary data.</text>
</comment>
<keyword evidence="6" id="KW-1185">Reference proteome</keyword>
<accession>A0ABV1IT29</accession>
<name>A0ABV1IT29_9FIRM</name>
<evidence type="ECO:0000256" key="1">
    <source>
        <dbReference type="ARBA" id="ARBA00022884"/>
    </source>
</evidence>
<dbReference type="InterPro" id="IPR047048">
    <property type="entry name" value="TlyA"/>
</dbReference>
<organism evidence="5 6">
    <name type="scientific">Anaerostipes amylophilus</name>
    <dbReference type="NCBI Taxonomy" id="2981779"/>
    <lineage>
        <taxon>Bacteria</taxon>
        <taxon>Bacillati</taxon>
        <taxon>Bacillota</taxon>
        <taxon>Clostridia</taxon>
        <taxon>Lachnospirales</taxon>
        <taxon>Lachnospiraceae</taxon>
        <taxon>Anaerostipes</taxon>
    </lineage>
</organism>
<dbReference type="Pfam" id="PF01479">
    <property type="entry name" value="S4"/>
    <property type="match status" value="1"/>
</dbReference>
<keyword evidence="1 3" id="KW-0694">RNA-binding</keyword>
<dbReference type="Gene3D" id="3.40.50.150">
    <property type="entry name" value="Vaccinia Virus protein VP39"/>
    <property type="match status" value="1"/>
</dbReference>
<dbReference type="Proteomes" id="UP001482154">
    <property type="component" value="Unassembled WGS sequence"/>
</dbReference>
<dbReference type="SUPFAM" id="SSF53335">
    <property type="entry name" value="S-adenosyl-L-methionine-dependent methyltransferases"/>
    <property type="match status" value="1"/>
</dbReference>
<dbReference type="PANTHER" id="PTHR32319">
    <property type="entry name" value="BACTERIAL HEMOLYSIN-LIKE PROTEIN"/>
    <property type="match status" value="1"/>
</dbReference>
<dbReference type="InterPro" id="IPR002942">
    <property type="entry name" value="S4_RNA-bd"/>
</dbReference>
<dbReference type="EMBL" id="JBBNIN010000004">
    <property type="protein sequence ID" value="MEQ2710369.1"/>
    <property type="molecule type" value="Genomic_DNA"/>
</dbReference>
<dbReference type="SUPFAM" id="SSF55174">
    <property type="entry name" value="Alpha-L RNA-binding motif"/>
    <property type="match status" value="1"/>
</dbReference>
<evidence type="ECO:0000313" key="6">
    <source>
        <dbReference type="Proteomes" id="UP001482154"/>
    </source>
</evidence>
<dbReference type="NCBIfam" id="TIGR00478">
    <property type="entry name" value="tly"/>
    <property type="match status" value="1"/>
</dbReference>
<sequence>MKKERLDVLLVKKGLASSREKAKAIIMSGIVFVDGQREDKAGSTFDEKQEIVVKGKTLKYVSRGGLKLEKAMNNFDIVLKDKVCMDVGASTGGFTDCMLQNGAVKVYSVDVGHGQLDWKLRNDERVVCMERTNMRYMTEDDIDEKASFVSIDVSFISLTKILPAVYRILNMGGEVVALIKPQFEAGREKVGKKGVVRDPKVHEEVIEKICDFASSNGFELLHLDYSPIKGPEGNIEYLLHMRKTETMENGHTMADQIIKIVDASHNDLAKNKE</sequence>
<dbReference type="InterPro" id="IPR004538">
    <property type="entry name" value="Hemolysin_A/TlyA"/>
</dbReference>
<evidence type="ECO:0000259" key="4">
    <source>
        <dbReference type="SMART" id="SM00363"/>
    </source>
</evidence>
<dbReference type="PANTHER" id="PTHR32319:SF0">
    <property type="entry name" value="BACTERIAL HEMOLYSIN-LIKE PROTEIN"/>
    <property type="match status" value="1"/>
</dbReference>
<evidence type="ECO:0000256" key="3">
    <source>
        <dbReference type="PROSITE-ProRule" id="PRU00182"/>
    </source>
</evidence>